<dbReference type="Pfam" id="PF14251">
    <property type="entry name" value="PterinBD-DUF4346"/>
    <property type="match status" value="1"/>
</dbReference>
<evidence type="ECO:0000256" key="5">
    <source>
        <dbReference type="ARBA" id="ARBA00022840"/>
    </source>
</evidence>
<evidence type="ECO:0000259" key="7">
    <source>
        <dbReference type="Pfam" id="PF14251"/>
    </source>
</evidence>
<name>A0A9K3L761_9STRA</name>
<dbReference type="Proteomes" id="UP000693970">
    <property type="component" value="Unassembled WGS sequence"/>
</dbReference>
<dbReference type="Pfam" id="PF02283">
    <property type="entry name" value="CobU"/>
    <property type="match status" value="1"/>
</dbReference>
<keyword evidence="4 8" id="KW-0418">Kinase</keyword>
<keyword evidence="1" id="KW-0169">Cobalamin biosynthesis</keyword>
<evidence type="ECO:0000313" key="9">
    <source>
        <dbReference type="Proteomes" id="UP000693970"/>
    </source>
</evidence>
<dbReference type="InterPro" id="IPR025595">
    <property type="entry name" value="PterinBD-DUF4346"/>
</dbReference>
<evidence type="ECO:0000313" key="8">
    <source>
        <dbReference type="EMBL" id="KAG7356717.1"/>
    </source>
</evidence>
<keyword evidence="9" id="KW-1185">Reference proteome</keyword>
<dbReference type="GO" id="GO:0005525">
    <property type="term" value="F:GTP binding"/>
    <property type="evidence" value="ECO:0007669"/>
    <property type="project" value="UniProtKB-KW"/>
</dbReference>
<proteinExistence type="predicted"/>
<keyword evidence="3" id="KW-0547">Nucleotide-binding</keyword>
<dbReference type="InterPro" id="IPR003203">
    <property type="entry name" value="CobU/CobP"/>
</dbReference>
<dbReference type="PANTHER" id="PTHR34848:SF1">
    <property type="entry name" value="BIFUNCTIONAL ADENOSYLCOBALAMIN BIOSYNTHESIS PROTEIN COBU"/>
    <property type="match status" value="1"/>
</dbReference>
<feature type="domain" description="DUF4346" evidence="7">
    <location>
        <begin position="230"/>
        <end position="334"/>
    </location>
</feature>
<organism evidence="8 9">
    <name type="scientific">Nitzschia inconspicua</name>
    <dbReference type="NCBI Taxonomy" id="303405"/>
    <lineage>
        <taxon>Eukaryota</taxon>
        <taxon>Sar</taxon>
        <taxon>Stramenopiles</taxon>
        <taxon>Ochrophyta</taxon>
        <taxon>Bacillariophyta</taxon>
        <taxon>Bacillariophyceae</taxon>
        <taxon>Bacillariophycidae</taxon>
        <taxon>Bacillariales</taxon>
        <taxon>Bacillariaceae</taxon>
        <taxon>Nitzschia</taxon>
    </lineage>
</organism>
<dbReference type="CDD" id="cd00544">
    <property type="entry name" value="CobU"/>
    <property type="match status" value="1"/>
</dbReference>
<keyword evidence="2" id="KW-0808">Transferase</keyword>
<dbReference type="EMBL" id="JAGRRH010000015">
    <property type="protein sequence ID" value="KAG7356717.1"/>
    <property type="molecule type" value="Genomic_DNA"/>
</dbReference>
<reference evidence="8" key="2">
    <citation type="submission" date="2021-04" db="EMBL/GenBank/DDBJ databases">
        <authorList>
            <person name="Podell S."/>
        </authorList>
    </citation>
    <scope>NUCLEOTIDE SEQUENCE</scope>
    <source>
        <strain evidence="8">Hildebrandi</strain>
    </source>
</reference>
<keyword evidence="6" id="KW-0342">GTP-binding</keyword>
<protein>
    <submittedName>
        <fullName evidence="8">Cobinamide kinase / cobinamide phosphate guanyltransferase-domain containing protein</fullName>
    </submittedName>
</protein>
<comment type="caution">
    <text evidence="8">The sequence shown here is derived from an EMBL/GenBank/DDBJ whole genome shotgun (WGS) entry which is preliminary data.</text>
</comment>
<evidence type="ECO:0000256" key="4">
    <source>
        <dbReference type="ARBA" id="ARBA00022777"/>
    </source>
</evidence>
<keyword evidence="5" id="KW-0067">ATP-binding</keyword>
<dbReference type="AlphaFoldDB" id="A0A9K3L761"/>
<dbReference type="OrthoDB" id="2138860at2759"/>
<dbReference type="GO" id="GO:0043752">
    <property type="term" value="F:adenosylcobinamide kinase activity"/>
    <property type="evidence" value="ECO:0007669"/>
    <property type="project" value="InterPro"/>
</dbReference>
<dbReference type="PANTHER" id="PTHR34848">
    <property type="match status" value="1"/>
</dbReference>
<evidence type="ECO:0000256" key="3">
    <source>
        <dbReference type="ARBA" id="ARBA00022741"/>
    </source>
</evidence>
<evidence type="ECO:0000256" key="2">
    <source>
        <dbReference type="ARBA" id="ARBA00022679"/>
    </source>
</evidence>
<evidence type="ECO:0000256" key="6">
    <source>
        <dbReference type="ARBA" id="ARBA00023134"/>
    </source>
</evidence>
<accession>A0A9K3L761</accession>
<sequence length="334" mass="37488">MATIYLVTGGARSGKSSYAELLCEQLSTDQKVYVATAAPAMDDDDFAHRIAKHQEDRQSKQWTTIEEPRLLSRHVESFKGKVVLVDCMTLWLTNFMMDHGLFTGNLSEDDAGLIEGASQEALLEVQQEFDKLSEPWNCTYIFVTNELGSGTHASTLATRKFVDCQGWLNQYVAKRAQKVIHMICGCPTIIKDETTAAASMSNGVAAASPQQAHAAQMLDEYLSKRGMKMDPKGYFLIKVDREKFVIRVSFHSCIINEKGEFFDLDGNRLTCHSGNTPDPLRVWECRTAKEATYQILEKWEKAKELLCVGHAGYLGREVQKAEVALYQGCNYQQD</sequence>
<reference evidence="8" key="1">
    <citation type="journal article" date="2021" name="Sci. Rep.">
        <title>Diploid genomic architecture of Nitzschia inconspicua, an elite biomass production diatom.</title>
        <authorList>
            <person name="Oliver A."/>
            <person name="Podell S."/>
            <person name="Pinowska A."/>
            <person name="Traller J.C."/>
            <person name="Smith S.R."/>
            <person name="McClure R."/>
            <person name="Beliaev A."/>
            <person name="Bohutskyi P."/>
            <person name="Hill E.A."/>
            <person name="Rabines A."/>
            <person name="Zheng H."/>
            <person name="Allen L.Z."/>
            <person name="Kuo A."/>
            <person name="Grigoriev I.V."/>
            <person name="Allen A.E."/>
            <person name="Hazlebeck D."/>
            <person name="Allen E.E."/>
        </authorList>
    </citation>
    <scope>NUCLEOTIDE SEQUENCE</scope>
    <source>
        <strain evidence="8">Hildebrandi</strain>
    </source>
</reference>
<evidence type="ECO:0000256" key="1">
    <source>
        <dbReference type="ARBA" id="ARBA00022573"/>
    </source>
</evidence>
<gene>
    <name evidence="8" type="ORF">IV203_001403</name>
</gene>
<dbReference type="GO" id="GO:0005524">
    <property type="term" value="F:ATP binding"/>
    <property type="evidence" value="ECO:0007669"/>
    <property type="project" value="UniProtKB-KW"/>
</dbReference>